<gene>
    <name evidence="4" type="ORF">GGD88_000820</name>
</gene>
<sequence>MTRRPAATPCDALGDAPETVPSRPVPRPGPAAIVYDGHAGAVEDLLIGFAAALRTRGVRVGGLAQRTTRTAAGRKTGMAVIDVGSGAAHDIMQKLGRDSRACSLDTQGLTEASAVLRRALAGGVDLLVVSKFSHLEAEGRGLAQEMFAAMAEGVPVLTLVPQAHAVDWLRATAPVGSLLAPRLEACWRWWGPHGLYAALAAAVPAAAVARRVVIGLNWTLVEAADGGVGLAQTPVRDGPGCRPPTGAGELAGRPLRALAAGAGNWDPMAAALGAAAVNAALNRPDLVGAAAAGNGLDLFAAAAADAAAPVMVGAFPGLRERVPHLRLIERTAGPDRDPEAAAPVLLPGADAVLLTASTVANGTLPGLLALTRPGAAVVLVGPGTPLTPMLFDHGITTLAGLVVEDRDGLARAVAEGVGARGLRRFGRDVVWHRPPEP</sequence>
<organism evidence="4 5">
    <name type="scientific">Roseospira goensis</name>
    <dbReference type="NCBI Taxonomy" id="391922"/>
    <lineage>
        <taxon>Bacteria</taxon>
        <taxon>Pseudomonadati</taxon>
        <taxon>Pseudomonadota</taxon>
        <taxon>Alphaproteobacteria</taxon>
        <taxon>Rhodospirillales</taxon>
        <taxon>Rhodospirillaceae</taxon>
        <taxon>Roseospira</taxon>
    </lineage>
</organism>
<dbReference type="EMBL" id="JACIGI010000005">
    <property type="protein sequence ID" value="MBB4285103.1"/>
    <property type="molecule type" value="Genomic_DNA"/>
</dbReference>
<proteinExistence type="predicted"/>
<evidence type="ECO:0000313" key="5">
    <source>
        <dbReference type="Proteomes" id="UP000555728"/>
    </source>
</evidence>
<evidence type="ECO:0008006" key="6">
    <source>
        <dbReference type="Google" id="ProtNLM"/>
    </source>
</evidence>
<evidence type="ECO:0000259" key="2">
    <source>
        <dbReference type="Pfam" id="PF04016"/>
    </source>
</evidence>
<comment type="caution">
    <text evidence="4">The sequence shown here is derived from an EMBL/GenBank/DDBJ whole genome shotgun (WGS) entry which is preliminary data.</text>
</comment>
<protein>
    <recommendedName>
        <fullName evidence="6">DUF2478 domain-containing protein</fullName>
    </recommendedName>
</protein>
<evidence type="ECO:0000259" key="3">
    <source>
        <dbReference type="Pfam" id="PF13938"/>
    </source>
</evidence>
<evidence type="ECO:0000256" key="1">
    <source>
        <dbReference type="SAM" id="MobiDB-lite"/>
    </source>
</evidence>
<dbReference type="Pfam" id="PF04016">
    <property type="entry name" value="DUF364"/>
    <property type="match status" value="1"/>
</dbReference>
<reference evidence="4 5" key="1">
    <citation type="submission" date="2020-08" db="EMBL/GenBank/DDBJ databases">
        <title>Genome sequencing of Purple Non-Sulfur Bacteria from various extreme environments.</title>
        <authorList>
            <person name="Mayer M."/>
        </authorList>
    </citation>
    <scope>NUCLEOTIDE SEQUENCE [LARGE SCALE GENOMIC DNA]</scope>
    <source>
        <strain evidence="4 5">JA135</strain>
    </source>
</reference>
<dbReference type="InterPro" id="IPR018912">
    <property type="entry name" value="DUF2478"/>
</dbReference>
<feature type="domain" description="Putative heavy-metal chelation" evidence="2">
    <location>
        <begin position="310"/>
        <end position="430"/>
    </location>
</feature>
<dbReference type="Proteomes" id="UP000555728">
    <property type="component" value="Unassembled WGS sequence"/>
</dbReference>
<dbReference type="Gene3D" id="3.40.50.11590">
    <property type="match status" value="1"/>
</dbReference>
<accession>A0A7W6WK25</accession>
<dbReference type="AlphaFoldDB" id="A0A7W6WK25"/>
<dbReference type="InterPro" id="IPR007161">
    <property type="entry name" value="DUF364"/>
</dbReference>
<feature type="region of interest" description="Disordered" evidence="1">
    <location>
        <begin position="1"/>
        <end position="27"/>
    </location>
</feature>
<dbReference type="SUPFAM" id="SSF159713">
    <property type="entry name" value="Dhaf3308-like"/>
    <property type="match status" value="1"/>
</dbReference>
<evidence type="ECO:0000313" key="4">
    <source>
        <dbReference type="EMBL" id="MBB4285103.1"/>
    </source>
</evidence>
<name>A0A7W6WK25_9PROT</name>
<dbReference type="RefSeq" id="WP_184431999.1">
    <property type="nucleotide sequence ID" value="NZ_JACIGI010000005.1"/>
</dbReference>
<keyword evidence="5" id="KW-1185">Reference proteome</keyword>
<feature type="domain" description="DUF4213" evidence="3">
    <location>
        <begin position="197"/>
        <end position="280"/>
    </location>
</feature>
<dbReference type="InterPro" id="IPR025251">
    <property type="entry name" value="DUF4213"/>
</dbReference>
<dbReference type="Gene3D" id="3.30.390.100">
    <property type="match status" value="1"/>
</dbReference>
<dbReference type="Pfam" id="PF13938">
    <property type="entry name" value="DUF4213"/>
    <property type="match status" value="1"/>
</dbReference>
<dbReference type="Pfam" id="PF10649">
    <property type="entry name" value="DUF2478"/>
    <property type="match status" value="1"/>
</dbReference>